<keyword evidence="4" id="KW-1185">Reference proteome</keyword>
<evidence type="ECO:0000256" key="1">
    <source>
        <dbReference type="ARBA" id="ARBA00022801"/>
    </source>
</evidence>
<dbReference type="EMBL" id="BAABKO010000006">
    <property type="protein sequence ID" value="GAA4783010.1"/>
    <property type="molecule type" value="Genomic_DNA"/>
</dbReference>
<dbReference type="SUPFAM" id="SSF53474">
    <property type="entry name" value="alpha/beta-Hydrolases"/>
    <property type="match status" value="1"/>
</dbReference>
<keyword evidence="1 3" id="KW-0378">Hydrolase</keyword>
<name>A0ABP9AL61_9MICO</name>
<evidence type="ECO:0000313" key="4">
    <source>
        <dbReference type="Proteomes" id="UP001501645"/>
    </source>
</evidence>
<gene>
    <name evidence="3" type="ORF">GCM10023351_30460</name>
</gene>
<dbReference type="Proteomes" id="UP001501645">
    <property type="component" value="Unassembled WGS sequence"/>
</dbReference>
<dbReference type="Pfam" id="PF07859">
    <property type="entry name" value="Abhydrolase_3"/>
    <property type="match status" value="1"/>
</dbReference>
<dbReference type="InterPro" id="IPR050300">
    <property type="entry name" value="GDXG_lipolytic_enzyme"/>
</dbReference>
<dbReference type="Gene3D" id="3.40.50.1820">
    <property type="entry name" value="alpha/beta hydrolase"/>
    <property type="match status" value="1"/>
</dbReference>
<dbReference type="GO" id="GO:0016787">
    <property type="term" value="F:hydrolase activity"/>
    <property type="evidence" value="ECO:0007669"/>
    <property type="project" value="UniProtKB-KW"/>
</dbReference>
<feature type="domain" description="Alpha/beta hydrolase fold-3" evidence="2">
    <location>
        <begin position="82"/>
        <end position="280"/>
    </location>
</feature>
<organism evidence="3 4">
    <name type="scientific">Microbacterium gilvum</name>
    <dbReference type="NCBI Taxonomy" id="1336204"/>
    <lineage>
        <taxon>Bacteria</taxon>
        <taxon>Bacillati</taxon>
        <taxon>Actinomycetota</taxon>
        <taxon>Actinomycetes</taxon>
        <taxon>Micrococcales</taxon>
        <taxon>Microbacteriaceae</taxon>
        <taxon>Microbacterium</taxon>
    </lineage>
</organism>
<proteinExistence type="predicted"/>
<dbReference type="InterPro" id="IPR029058">
    <property type="entry name" value="AB_hydrolase_fold"/>
</dbReference>
<reference evidence="4" key="1">
    <citation type="journal article" date="2019" name="Int. J. Syst. Evol. Microbiol.">
        <title>The Global Catalogue of Microorganisms (GCM) 10K type strain sequencing project: providing services to taxonomists for standard genome sequencing and annotation.</title>
        <authorList>
            <consortium name="The Broad Institute Genomics Platform"/>
            <consortium name="The Broad Institute Genome Sequencing Center for Infectious Disease"/>
            <person name="Wu L."/>
            <person name="Ma J."/>
        </authorList>
    </citation>
    <scope>NUCLEOTIDE SEQUENCE [LARGE SCALE GENOMIC DNA]</scope>
    <source>
        <strain evidence="4">JCM 18537</strain>
    </source>
</reference>
<dbReference type="PANTHER" id="PTHR48081:SF8">
    <property type="entry name" value="ALPHA_BETA HYDROLASE FOLD-3 DOMAIN-CONTAINING PROTEIN-RELATED"/>
    <property type="match status" value="1"/>
</dbReference>
<accession>A0ABP9AL61</accession>
<evidence type="ECO:0000313" key="3">
    <source>
        <dbReference type="EMBL" id="GAA4783010.1"/>
    </source>
</evidence>
<dbReference type="InterPro" id="IPR013094">
    <property type="entry name" value="AB_hydrolase_3"/>
</dbReference>
<dbReference type="PANTHER" id="PTHR48081">
    <property type="entry name" value="AB HYDROLASE SUPERFAMILY PROTEIN C4A8.06C"/>
    <property type="match status" value="1"/>
</dbReference>
<comment type="caution">
    <text evidence="3">The sequence shown here is derived from an EMBL/GenBank/DDBJ whole genome shotgun (WGS) entry which is preliminary data.</text>
</comment>
<evidence type="ECO:0000259" key="2">
    <source>
        <dbReference type="Pfam" id="PF07859"/>
    </source>
</evidence>
<protein>
    <submittedName>
        <fullName evidence="3">Alpha/beta hydrolase</fullName>
    </submittedName>
</protein>
<dbReference type="RefSeq" id="WP_345441047.1">
    <property type="nucleotide sequence ID" value="NZ_BAABKO010000006.1"/>
</dbReference>
<sequence length="303" mass="31402">MTDPDAPGLPDFRRLPIPEAIRWLAENGEPADPRDDVDTASLERRFPHLRGVEADDAAVDGPHGSVPVRRYRKPGRAARTALVWVHGGGFIGGSLDMPESNWVAREIAARGIPVLAVDYTKCLGQAHFPVPSDDVLAAWDAAPQLLGLPAERLVIGGASAGGNLVTGVVARLRDGAAGAMPEGLVPVYPALHPDGAAPGGTVDPASPGGQLSLNFAGSAEALADPHAFPGLGSGAGYPPILVVVCEEDALRPSGEAFARLVRQAGGEIDVHLETGAAHGHIDHPGDAGALRTIDAIADWIRER</sequence>